<dbReference type="SUPFAM" id="SSF101898">
    <property type="entry name" value="NHL repeat"/>
    <property type="match status" value="1"/>
</dbReference>
<sequence>MVAVSTSDTDQNHTLPPRKRLRTERDASREPTATEPHLFMPFRALGLITNHVPLVLQTRSYKGSTEGPRIHLLTCLGRSWAMWEGGKMALLFVGPDLPQHITSMCMDGNAVWVSSGPTVIKYIRGKEAGRVINPLQTDLASVLVFGSQLLALTEDRTRMLIWGTEDEGMLSNSDVILDEQMSAELQATIEFDTDFAATSILHPATYLNKVLVGSLRGSMQLWNIRTQTCIYAFKSSTMLSLSTQPSHSSIPAITALVQSPAIDVVGIGFASGEISVFDVRTDERLMRMAMEDGAIRALSFRSDGQPILASASSMGHIALWDLNAGGRLLHLIRGAHDGAVTALEWVPGQPLLISSGEDNSVKQWVFDSPTAAPRLLKYRSGHRVPPHLIRYYGEDGKQLLTASSDRSLRCTSVVRDSRSFELSQGSLAKKASHLSIPIASLKFPPISALSYSTTRSKDWDDILTAHLDEASARTWTVKDKKLGKYTFAFDNGGKRGAPTGLVKAVCVSACGNFGFISSTIGAIHMYNMQSGMMRRTFVVGPCPPEVISKNRPVGTTKKQLEQRCVTGLATDALNSVVIASTLDGTINFFDFHTTHLDKLLVLPSDVISVTLHRDSGLLAAICDDLTIRIVDIETRSVVRELRGFRGRILDLAFSPDSRWLVTSSLDSIIRTFDIPTGRLIDAFRTSSVASTVAFSPTSDFLATAHVDSVGVYLWANRAQFSDVSFRSIPEDDIGTNVPLPSMQGSAEDEALEALSSLALAGQENPTNVFLMSPQFDGDLVTLSLLPRSRWQTLLNFEVIQQRNKPKEPPKEPEKAPFFLPTLSGVEPRFVVESKDDTKNKKNTKRLQKASVSSASVFHQKLAAEDPQGDYNDFFAYAKSLSPAAMDLELRSLVTLDDLRAFLNALTCRLRSHRDFEAVQTFQNVFLRMHGEVLLENSETCQDLETLREIQSKETATTGAFAGAYGLLRGSPRVGPLTVSAAINGGIVGATFFSFREYIASPAFRLASGIPLQMQEASSTSQFQRQSTWWDLRMHKIPDTAISGAFTGGVLNAWKRGRSGIVPGVTTAGIVCTLLQMIYNELDIARVKYISRTMQTLEKGLPPIPPSSTSPHPELTFKKPFIERMLIALGLYQVSDEEYLEKLKFKRDTYLHRIHQLEMERQETAASSGESAD</sequence>
<dbReference type="GO" id="GO:0032040">
    <property type="term" value="C:small-subunit processome"/>
    <property type="evidence" value="ECO:0007669"/>
    <property type="project" value="InterPro"/>
</dbReference>
<dbReference type="InterPro" id="IPR015943">
    <property type="entry name" value="WD40/YVTN_repeat-like_dom_sf"/>
</dbReference>
<name>J4HZU6_9APHY</name>
<evidence type="ECO:0000256" key="2">
    <source>
        <dbReference type="SAM" id="MobiDB-lite"/>
    </source>
</evidence>
<dbReference type="AlphaFoldDB" id="J4HZU6"/>
<dbReference type="InterPro" id="IPR001680">
    <property type="entry name" value="WD40_rpt"/>
</dbReference>
<organism evidence="5 6">
    <name type="scientific">Fibroporia radiculosa</name>
    <dbReference type="NCBI Taxonomy" id="599839"/>
    <lineage>
        <taxon>Eukaryota</taxon>
        <taxon>Fungi</taxon>
        <taxon>Dikarya</taxon>
        <taxon>Basidiomycota</taxon>
        <taxon>Agaricomycotina</taxon>
        <taxon>Agaricomycetes</taxon>
        <taxon>Polyporales</taxon>
        <taxon>Fibroporiaceae</taxon>
        <taxon>Fibroporia</taxon>
    </lineage>
</organism>
<evidence type="ECO:0008006" key="7">
    <source>
        <dbReference type="Google" id="ProtNLM"/>
    </source>
</evidence>
<evidence type="ECO:0000313" key="5">
    <source>
        <dbReference type="EMBL" id="CCM04722.1"/>
    </source>
</evidence>
<dbReference type="PANTHER" id="PTHR22840:SF12">
    <property type="entry name" value="WD REPEAT-CONTAINING PROTEIN 36"/>
    <property type="match status" value="1"/>
</dbReference>
<keyword evidence="1" id="KW-0853">WD repeat</keyword>
<dbReference type="Pfam" id="PF25171">
    <property type="entry name" value="Beta-prop_WDR36-Utp21_1st"/>
    <property type="match status" value="1"/>
</dbReference>
<dbReference type="Pfam" id="PF04192">
    <property type="entry name" value="Utp21"/>
    <property type="match status" value="1"/>
</dbReference>
<feature type="region of interest" description="Disordered" evidence="2">
    <location>
        <begin position="1"/>
        <end position="34"/>
    </location>
</feature>
<feature type="compositionally biased region" description="Polar residues" evidence="2">
    <location>
        <begin position="1"/>
        <end position="14"/>
    </location>
</feature>
<evidence type="ECO:0000313" key="6">
    <source>
        <dbReference type="Proteomes" id="UP000006352"/>
    </source>
</evidence>
<dbReference type="GO" id="GO:0034388">
    <property type="term" value="C:Pwp2p-containing subcomplex of 90S preribosome"/>
    <property type="evidence" value="ECO:0007669"/>
    <property type="project" value="TreeGrafter"/>
</dbReference>
<dbReference type="PROSITE" id="PS50294">
    <property type="entry name" value="WD_REPEATS_REGION"/>
    <property type="match status" value="1"/>
</dbReference>
<dbReference type="HOGENOM" id="CLU_002774_2_1_1"/>
<gene>
    <name evidence="5" type="ORF">FIBRA_06910</name>
</gene>
<dbReference type="OrthoDB" id="10250769at2759"/>
<dbReference type="PROSITE" id="PS50082">
    <property type="entry name" value="WD_REPEATS_2"/>
    <property type="match status" value="2"/>
</dbReference>
<dbReference type="STRING" id="599839.J4HZU6"/>
<dbReference type="SMART" id="SM00320">
    <property type="entry name" value="WD40"/>
    <property type="match status" value="10"/>
</dbReference>
<protein>
    <recommendedName>
        <fullName evidence="7">Small-subunit processome Utp21 domain-containing protein</fullName>
    </recommendedName>
</protein>
<dbReference type="GO" id="GO:0006364">
    <property type="term" value="P:rRNA processing"/>
    <property type="evidence" value="ECO:0007669"/>
    <property type="project" value="InterPro"/>
</dbReference>
<feature type="repeat" description="WD" evidence="1">
    <location>
        <begin position="333"/>
        <end position="364"/>
    </location>
</feature>
<dbReference type="PANTHER" id="PTHR22840">
    <property type="entry name" value="WD REPEAT-CONTAINING PROTEIN 36"/>
    <property type="match status" value="1"/>
</dbReference>
<proteinExistence type="predicted"/>
<dbReference type="InterPro" id="IPR059157">
    <property type="entry name" value="WDR36-Utp21_N"/>
</dbReference>
<feature type="domain" description="WDR36/Utp21 N-terminal" evidence="4">
    <location>
        <begin position="73"/>
        <end position="367"/>
    </location>
</feature>
<keyword evidence="6" id="KW-1185">Reference proteome</keyword>
<evidence type="ECO:0000256" key="1">
    <source>
        <dbReference type="PROSITE-ProRule" id="PRU00221"/>
    </source>
</evidence>
<dbReference type="EMBL" id="HE797165">
    <property type="protein sequence ID" value="CCM04722.1"/>
    <property type="molecule type" value="Genomic_DNA"/>
</dbReference>
<evidence type="ECO:0000259" key="3">
    <source>
        <dbReference type="Pfam" id="PF04192"/>
    </source>
</evidence>
<dbReference type="Gene3D" id="2.130.10.10">
    <property type="entry name" value="YVTN repeat-like/Quinoprotein amine dehydrogenase"/>
    <property type="match status" value="2"/>
</dbReference>
<feature type="domain" description="WDR36/Utp21 C-terminal" evidence="3">
    <location>
        <begin position="774"/>
        <end position="955"/>
    </location>
</feature>
<dbReference type="InParanoid" id="J4HZU6"/>
<dbReference type="Pfam" id="PF25168">
    <property type="entry name" value="Beta-prop_WDR36-Utp21_2nd"/>
    <property type="match status" value="1"/>
</dbReference>
<dbReference type="InterPro" id="IPR007319">
    <property type="entry name" value="WDR36/Utp21_C"/>
</dbReference>
<dbReference type="FunCoup" id="J4HZU6">
    <property type="interactions" value="744"/>
</dbReference>
<dbReference type="SUPFAM" id="SSF50978">
    <property type="entry name" value="WD40 repeat-like"/>
    <property type="match status" value="1"/>
</dbReference>
<accession>J4HZU6</accession>
<dbReference type="RefSeq" id="XP_012184005.1">
    <property type="nucleotide sequence ID" value="XM_012328615.1"/>
</dbReference>
<dbReference type="InterPro" id="IPR036322">
    <property type="entry name" value="WD40_repeat_dom_sf"/>
</dbReference>
<reference evidence="5 6" key="1">
    <citation type="journal article" date="2012" name="Appl. Environ. Microbiol.">
        <title>Short-read sequencing for genomic analysis of the brown rot fungus Fibroporia radiculosa.</title>
        <authorList>
            <person name="Tang J.D."/>
            <person name="Perkins A.D."/>
            <person name="Sonstegard T.S."/>
            <person name="Schroeder S.G."/>
            <person name="Burgess S.C."/>
            <person name="Diehl S.V."/>
        </authorList>
    </citation>
    <scope>NUCLEOTIDE SEQUENCE [LARGE SCALE GENOMIC DNA]</scope>
    <source>
        <strain evidence="5 6">TFFH 294</strain>
    </source>
</reference>
<dbReference type="GeneID" id="24099633"/>
<feature type="repeat" description="WD" evidence="1">
    <location>
        <begin position="641"/>
        <end position="682"/>
    </location>
</feature>
<evidence type="ECO:0000259" key="4">
    <source>
        <dbReference type="Pfam" id="PF25171"/>
    </source>
</evidence>
<dbReference type="Proteomes" id="UP000006352">
    <property type="component" value="Unassembled WGS sequence"/>
</dbReference>